<evidence type="ECO:0000313" key="1">
    <source>
        <dbReference type="EMBL" id="WAN69967.1"/>
    </source>
</evidence>
<dbReference type="EMBL" id="CP017708">
    <property type="protein sequence ID" value="WAN69967.1"/>
    <property type="molecule type" value="Genomic_DNA"/>
</dbReference>
<reference evidence="1" key="2">
    <citation type="submission" date="2022-10" db="EMBL/GenBank/DDBJ databases">
        <authorList>
            <person name="Ngo T.-E."/>
        </authorList>
    </citation>
    <scope>NUCLEOTIDE SEQUENCE</scope>
    <source>
        <strain evidence="1">JHB</strain>
    </source>
</reference>
<accession>A0A9Q9SUN5</accession>
<dbReference type="Proteomes" id="UP000176944">
    <property type="component" value="Chromosome"/>
</dbReference>
<organism evidence="1">
    <name type="scientific">Moorena producens (strain JHB)</name>
    <dbReference type="NCBI Taxonomy" id="1454205"/>
    <lineage>
        <taxon>Bacteria</taxon>
        <taxon>Bacillati</taxon>
        <taxon>Cyanobacteriota</taxon>
        <taxon>Cyanophyceae</taxon>
        <taxon>Coleofasciculales</taxon>
        <taxon>Coleofasciculaceae</taxon>
        <taxon>Moorena</taxon>
    </lineage>
</organism>
<name>A0A9Q9SUN5_MOOP1</name>
<sequence>MSQLRIVIIEFPINFIPCSLLPTPYSLFPDPMFPVSCSQIRCSLCYIAISM</sequence>
<proteinExistence type="predicted"/>
<dbReference type="AlphaFoldDB" id="A0A9Q9SUN5"/>
<protein>
    <submittedName>
        <fullName evidence="1">Uncharacterized protein</fullName>
    </submittedName>
</protein>
<gene>
    <name evidence="1" type="ORF">BJP36_38480</name>
</gene>
<reference evidence="1" key="1">
    <citation type="journal article" date="2017" name="Proc. Natl. Acad. Sci. U.S.A.">
        <title>Comparative genomics uncovers the prolific and distinctive metabolic potential of the cyanobacterial genus Moorea.</title>
        <authorList>
            <person name="Leao T."/>
            <person name="Castelao G."/>
            <person name="Korobeynikov A."/>
            <person name="Monroe E.A."/>
            <person name="Podell S."/>
            <person name="Glukhov E."/>
            <person name="Allen E.E."/>
            <person name="Gerwick W.H."/>
            <person name="Gerwick L."/>
        </authorList>
    </citation>
    <scope>NUCLEOTIDE SEQUENCE</scope>
    <source>
        <strain evidence="1">JHB</strain>
    </source>
</reference>